<evidence type="ECO:0000256" key="1">
    <source>
        <dbReference type="ARBA" id="ARBA00004167"/>
    </source>
</evidence>
<reference evidence="6 7" key="1">
    <citation type="journal article" date="2011" name="Stand. Genomic Sci.">
        <title>Complete genome sequence of the acetate-degrading sulfate reducer Desulfobacca acetoxidans type strain (ASRB2).</title>
        <authorList>
            <person name="Goker M."/>
            <person name="Teshima H."/>
            <person name="Lapidus A."/>
            <person name="Nolan M."/>
            <person name="Lucas S."/>
            <person name="Hammon N."/>
            <person name="Deshpande S."/>
            <person name="Cheng J.F."/>
            <person name="Tapia R."/>
            <person name="Han C."/>
            <person name="Goodwin L."/>
            <person name="Pitluck S."/>
            <person name="Huntemann M."/>
            <person name="Liolios K."/>
            <person name="Ivanova N."/>
            <person name="Pagani I."/>
            <person name="Mavromatis K."/>
            <person name="Ovchinikova G."/>
            <person name="Pati A."/>
            <person name="Chen A."/>
            <person name="Palaniappan K."/>
            <person name="Land M."/>
            <person name="Hauser L."/>
            <person name="Brambilla E.M."/>
            <person name="Rohde M."/>
            <person name="Spring S."/>
            <person name="Detter J.C."/>
            <person name="Woyke T."/>
            <person name="Bristow J."/>
            <person name="Eisen J.A."/>
            <person name="Markowitz V."/>
            <person name="Hugenholtz P."/>
            <person name="Kyrpides N.C."/>
            <person name="Klenk H.P."/>
        </authorList>
    </citation>
    <scope>NUCLEOTIDE SEQUENCE [LARGE SCALE GENOMIC DNA]</scope>
    <source>
        <strain evidence="7">ATCC 700848 / DSM 11109 / ASRB2</strain>
    </source>
</reference>
<keyword evidence="7" id="KW-1185">Reference proteome</keyword>
<evidence type="ECO:0000313" key="7">
    <source>
        <dbReference type="Proteomes" id="UP000000483"/>
    </source>
</evidence>
<keyword evidence="2" id="KW-0812">Transmembrane</keyword>
<dbReference type="PANTHER" id="PTHR36985:SF1">
    <property type="entry name" value="TRANSLOCATION AND ASSEMBLY MODULE SUBUNIT TAMB"/>
    <property type="match status" value="1"/>
</dbReference>
<comment type="subcellular location">
    <subcellularLocation>
        <location evidence="1">Membrane</location>
        <topology evidence="1">Single-pass membrane protein</topology>
    </subcellularLocation>
</comment>
<dbReference type="Proteomes" id="UP000000483">
    <property type="component" value="Chromosome"/>
</dbReference>
<dbReference type="InterPro" id="IPR008023">
    <property type="entry name" value="DUF748"/>
</dbReference>
<evidence type="ECO:0000259" key="5">
    <source>
        <dbReference type="Pfam" id="PF04357"/>
    </source>
</evidence>
<keyword evidence="4" id="KW-0472">Membrane</keyword>
<evidence type="ECO:0000256" key="3">
    <source>
        <dbReference type="ARBA" id="ARBA00022989"/>
    </source>
</evidence>
<evidence type="ECO:0000256" key="4">
    <source>
        <dbReference type="ARBA" id="ARBA00023136"/>
    </source>
</evidence>
<dbReference type="AlphaFoldDB" id="F2NJW4"/>
<dbReference type="GO" id="GO:0009306">
    <property type="term" value="P:protein secretion"/>
    <property type="evidence" value="ECO:0007669"/>
    <property type="project" value="InterPro"/>
</dbReference>
<dbReference type="OrthoDB" id="5288149at2"/>
<sequence>MTEASPRRIRWRRLTGLCLSGLLCTLLLVSWFLTTTSFWEWVGWRLVQAVQDRLNAQVSVGRVSGNLLTGMVFSDISISRPQGDILKAQQLEVRLSLLSLLRLEPVIGILSWRQPVITLTQDDAGHWNVANLLKKRPPPPFAQIHLRAIQVHNGDVQIRQPQRHLRFQDLAVDIDLTVHTPGRPQQALEVHWASLGFTTPPYPRLHLNASLIYAASKVQIKETTLSLNDIEVLNLQGEVKNLTDTPELALNLSTPKLAGSRLNHLWPGWPTGADVSAGLQVKGTMSDLQVDGQGAVQKCRWRLHGHWQRPSNGAPEYEMALNFQELSPTLIQLWSAKQLPLESLTPLNGAIRLTGAGIPGTDAKLAGRLDLEPFSYRQVKFDASSLALRQDDPQRHFLVLKLQGNWGRLESELTGQLFPLHAVKKPLTGELKLTASSFNPALASGGLAPPGMVDAKFTGDFQLPASFDFSQARLAGRLQATGRFKEYAFQELSAGGSWEQGGLRLDLARLVSGGLRAEAQGRLTAASADLRMVLNLEAPGPGYLLPADLKGRLRLNGDVKGPWNSLSYQLAVEGDSVSWGRLRLGSLQGRSAGFWSPSGLTISQFAILALRLESPLGSLARIEATGQTREQNLLFDLKARQNQGTVGSLSGAASWRTETKHLTINTLRLGPAAAQLTMARPATLTLTPDRLELSPLRLQYQDSVLTLGGRAAREDVSLQLQVDKLRLRHLARLWPSASLLHGIVSAQATINGPASSPIMKGSVSLTSGQLAKFRFDSLQTDWLYQDRTLSLRGRWEEKPGKNRLTWQGSVPLGLSLYPWSLQPAESGLNMRAESENLTLSLLSLLIPGVSAADGPLNLQVQASGSVLRPSLRGALHWGPSSLTISHSGAPLALEPGELLLEGDRLLLPKLLFHSGDGQGVVKGNARLDGLLLQGVQTNLQMKDVLIIKKEGSTAVADGQVSLSGSWPAFQSEGRLLVKSGTFRLSFFRSERNKDIVLLPRTCPLPVKGDAAASPTAPSQVEKSFGTHIVIDIPGNLWLRDKDLQTEIQGQIRVIRHPSQPKYLAGSLKARRGGLTISDKVFTLDKATLNFPGEPNKPAILDARATRQIDEVMLSVAASGPVDNLRTRLESSPPLPPRDLLSLLIFDHLADKMTREEYVTVTQKAMGLIGGLTAQRLKALLGGRLPFFGEVTPSTSQEALGLGKKVSKNITISYERKLNPLQGEDVNQIRLDYKIRKYFSAETQLGRKNSGGDLFFNLDF</sequence>
<keyword evidence="3" id="KW-1133">Transmembrane helix</keyword>
<dbReference type="HOGENOM" id="CLU_262112_0_0_7"/>
<dbReference type="InterPro" id="IPR007452">
    <property type="entry name" value="TamB_C"/>
</dbReference>
<dbReference type="Pfam" id="PF05359">
    <property type="entry name" value="DUF748"/>
    <property type="match status" value="1"/>
</dbReference>
<dbReference type="KEGG" id="dao:Desac_2079"/>
<dbReference type="PANTHER" id="PTHR36985">
    <property type="entry name" value="TRANSLOCATION AND ASSEMBLY MODULE SUBUNIT TAMB"/>
    <property type="match status" value="1"/>
</dbReference>
<dbReference type="Pfam" id="PF04357">
    <property type="entry name" value="TamB"/>
    <property type="match status" value="1"/>
</dbReference>
<feature type="domain" description="Translocation and assembly module TamB C-terminal" evidence="5">
    <location>
        <begin position="914"/>
        <end position="1259"/>
    </location>
</feature>
<organism evidence="6 7">
    <name type="scientific">Desulfobacca acetoxidans (strain ATCC 700848 / DSM 11109 / ASRB2)</name>
    <dbReference type="NCBI Taxonomy" id="880072"/>
    <lineage>
        <taxon>Bacteria</taxon>
        <taxon>Pseudomonadati</taxon>
        <taxon>Thermodesulfobacteriota</taxon>
        <taxon>Desulfobaccia</taxon>
        <taxon>Desulfobaccales</taxon>
        <taxon>Desulfobaccaceae</taxon>
        <taxon>Desulfobacca</taxon>
    </lineage>
</organism>
<dbReference type="EMBL" id="CP002629">
    <property type="protein sequence ID" value="AEB09908.1"/>
    <property type="molecule type" value="Genomic_DNA"/>
</dbReference>
<dbReference type="GO" id="GO:0005886">
    <property type="term" value="C:plasma membrane"/>
    <property type="evidence" value="ECO:0007669"/>
    <property type="project" value="InterPro"/>
</dbReference>
<accession>F2NJW4</accession>
<protein>
    <recommendedName>
        <fullName evidence="5">Translocation and assembly module TamB C-terminal domain-containing protein</fullName>
    </recommendedName>
</protein>
<dbReference type="RefSeq" id="WP_013707017.1">
    <property type="nucleotide sequence ID" value="NC_015388.1"/>
</dbReference>
<name>F2NJW4_DESAR</name>
<proteinExistence type="predicted"/>
<evidence type="ECO:0000313" key="6">
    <source>
        <dbReference type="EMBL" id="AEB09908.1"/>
    </source>
</evidence>
<evidence type="ECO:0000256" key="2">
    <source>
        <dbReference type="ARBA" id="ARBA00022692"/>
    </source>
</evidence>
<dbReference type="eggNOG" id="COG2911">
    <property type="taxonomic scope" value="Bacteria"/>
</dbReference>
<reference evidence="7" key="2">
    <citation type="submission" date="2011-03" db="EMBL/GenBank/DDBJ databases">
        <title>The complete genome of Desulfobacca acetoxidans DSM 11109.</title>
        <authorList>
            <consortium name="US DOE Joint Genome Institute (JGI-PGF)"/>
            <person name="Lucas S."/>
            <person name="Copeland A."/>
            <person name="Lapidus A."/>
            <person name="Bruce D."/>
            <person name="Goodwin L."/>
            <person name="Pitluck S."/>
            <person name="Peters L."/>
            <person name="Kyrpides N."/>
            <person name="Mavromatis K."/>
            <person name="Ivanova N."/>
            <person name="Ovchinnikova G."/>
            <person name="Teshima H."/>
            <person name="Detter J.C."/>
            <person name="Han C."/>
            <person name="Land M."/>
            <person name="Hauser L."/>
            <person name="Markowitz V."/>
            <person name="Cheng J.-F."/>
            <person name="Hugenholtz P."/>
            <person name="Woyke T."/>
            <person name="Wu D."/>
            <person name="Spring S."/>
            <person name="Schueler E."/>
            <person name="Brambilla E."/>
            <person name="Klenk H.-P."/>
            <person name="Eisen J.A."/>
        </authorList>
    </citation>
    <scope>NUCLEOTIDE SEQUENCE [LARGE SCALE GENOMIC DNA]</scope>
    <source>
        <strain evidence="7">ATCC 700848 / DSM 11109 / ASRB2</strain>
    </source>
</reference>
<gene>
    <name evidence="6" type="ordered locus">Desac_2079</name>
</gene>